<feature type="region of interest" description="Disordered" evidence="11">
    <location>
        <begin position="204"/>
        <end position="260"/>
    </location>
</feature>
<keyword evidence="7" id="KW-0804">Transcription</keyword>
<dbReference type="PROSITE" id="PS01360">
    <property type="entry name" value="ZF_MYND_1"/>
    <property type="match status" value="1"/>
</dbReference>
<feature type="domain" description="TAFH" evidence="13">
    <location>
        <begin position="95"/>
        <end position="190"/>
    </location>
</feature>
<dbReference type="InterPro" id="IPR002893">
    <property type="entry name" value="Znf_MYND"/>
</dbReference>
<accession>A0AAN8K5G8</accession>
<evidence type="ECO:0000256" key="4">
    <source>
        <dbReference type="ARBA" id="ARBA00022771"/>
    </source>
</evidence>
<comment type="subcellular location">
    <subcellularLocation>
        <location evidence="1">Nucleus</location>
    </subcellularLocation>
</comment>
<dbReference type="PROSITE" id="PS51119">
    <property type="entry name" value="TAFH"/>
    <property type="match status" value="1"/>
</dbReference>
<sequence length="568" mass="64591">MKQDSLYCDQWLVMKDYRSSIMPDSPDIKGSTQTSTPPNSMAGLLPQPRPISSNSNVSVMNGSHSPLSSLNGRTPSPPSMMNTVIGQQLPPACGARQLSKLKRFLTTLQQFGSDISPEIGERVRTLVLGLVNSHLSIEEFHSKLQEATNFPLRPFVIPFLKANLPLLQREMLHCARMAKQTPQQFLSQNEHVIFDAAHSPIESHDSFNSEFNENGKRRSPDRPKENGLDNHLEINPAKRHHQMSPLGNNHISPNGSLNLNPNGQIRLEDISLSRELRERERLEREKVERDRLDRERERERHFPNYNYTRNEGFDPLDRLDDDWRHVESMLNCIIGMVDKTKRALAVLQERSIRDREELSVWMRRHAEGMDQDVKKRTNDLMQYTRRQTDDKIRDVRSRAEEAVNEVKRQAMLELQKAMTAAEQKASDLVANERLKIDRSINDARKQAQEEAVAVINHQEESSESCWNCGRKASETCSGCNIARYCGSFCQHKDWENHHHVCGKSQVASIAEARDQRRSTSNKDSTSSPPPQVIQDTPTPSTVSDTPSKSRSNSPAEKPPVVPPTEAAR</sequence>
<dbReference type="GO" id="GO:0008270">
    <property type="term" value="F:zinc ion binding"/>
    <property type="evidence" value="ECO:0007669"/>
    <property type="project" value="UniProtKB-KW"/>
</dbReference>
<evidence type="ECO:0000256" key="8">
    <source>
        <dbReference type="ARBA" id="ARBA00023242"/>
    </source>
</evidence>
<comment type="caution">
    <text evidence="14">The sequence shown here is derived from an EMBL/GenBank/DDBJ whole genome shotgun (WGS) entry which is preliminary data.</text>
</comment>
<dbReference type="EMBL" id="JAZGQO010000006">
    <property type="protein sequence ID" value="KAK6185693.1"/>
    <property type="molecule type" value="Genomic_DNA"/>
</dbReference>
<keyword evidence="15" id="KW-1185">Reference proteome</keyword>
<name>A0AAN8K5G8_PATCE</name>
<keyword evidence="4 9" id="KW-0863">Zinc-finger</keyword>
<feature type="compositionally biased region" description="Low complexity" evidence="11">
    <location>
        <begin position="536"/>
        <end position="549"/>
    </location>
</feature>
<evidence type="ECO:0000313" key="15">
    <source>
        <dbReference type="Proteomes" id="UP001347796"/>
    </source>
</evidence>
<evidence type="ECO:0000259" key="12">
    <source>
        <dbReference type="PROSITE" id="PS50865"/>
    </source>
</evidence>
<dbReference type="SUPFAM" id="SSF158553">
    <property type="entry name" value="TAFH domain-like"/>
    <property type="match status" value="1"/>
</dbReference>
<reference evidence="14 15" key="1">
    <citation type="submission" date="2024-01" db="EMBL/GenBank/DDBJ databases">
        <title>The genome of the rayed Mediterranean limpet Patella caerulea (Linnaeus, 1758).</title>
        <authorList>
            <person name="Anh-Thu Weber A."/>
            <person name="Halstead-Nussloch G."/>
        </authorList>
    </citation>
    <scope>NUCLEOTIDE SEQUENCE [LARGE SCALE GENOMIC DNA]</scope>
    <source>
        <strain evidence="14">AATW-2023a</strain>
        <tissue evidence="14">Whole specimen</tissue>
    </source>
</reference>
<dbReference type="Gene3D" id="6.10.250.230">
    <property type="match status" value="1"/>
</dbReference>
<dbReference type="Gene3D" id="1.20.120.1110">
    <property type="entry name" value="TAFH/NHR1 domain"/>
    <property type="match status" value="1"/>
</dbReference>
<protein>
    <submittedName>
        <fullName evidence="14">Uncharacterized protein</fullName>
    </submittedName>
</protein>
<keyword evidence="10" id="KW-0175">Coiled coil</keyword>
<evidence type="ECO:0000313" key="14">
    <source>
        <dbReference type="EMBL" id="KAK6185693.1"/>
    </source>
</evidence>
<keyword evidence="2" id="KW-0678">Repressor</keyword>
<keyword evidence="3" id="KW-0479">Metal-binding</keyword>
<dbReference type="Proteomes" id="UP001347796">
    <property type="component" value="Unassembled WGS sequence"/>
</dbReference>
<dbReference type="FunFam" id="6.10.140.2220:FF:000001">
    <property type="entry name" value="CBFA2/RUNX1 translocation partner 3"/>
    <property type="match status" value="1"/>
</dbReference>
<evidence type="ECO:0000256" key="6">
    <source>
        <dbReference type="ARBA" id="ARBA00023015"/>
    </source>
</evidence>
<dbReference type="GO" id="GO:0005634">
    <property type="term" value="C:nucleus"/>
    <property type="evidence" value="ECO:0007669"/>
    <property type="project" value="UniProtKB-SubCell"/>
</dbReference>
<dbReference type="InterPro" id="IPR013289">
    <property type="entry name" value="CBFA2T1/2/3"/>
</dbReference>
<dbReference type="InterPro" id="IPR003894">
    <property type="entry name" value="TAFH_NHR1"/>
</dbReference>
<dbReference type="Pfam" id="PF01753">
    <property type="entry name" value="zf-MYND"/>
    <property type="match status" value="1"/>
</dbReference>
<dbReference type="PANTHER" id="PTHR10379:SF14">
    <property type="entry name" value="NERVY, ISOFORM D"/>
    <property type="match status" value="1"/>
</dbReference>
<feature type="compositionally biased region" description="Low complexity" evidence="11">
    <location>
        <begin position="52"/>
        <end position="65"/>
    </location>
</feature>
<organism evidence="14 15">
    <name type="scientific">Patella caerulea</name>
    <name type="common">Rayed Mediterranean limpet</name>
    <dbReference type="NCBI Taxonomy" id="87958"/>
    <lineage>
        <taxon>Eukaryota</taxon>
        <taxon>Metazoa</taxon>
        <taxon>Spiralia</taxon>
        <taxon>Lophotrochozoa</taxon>
        <taxon>Mollusca</taxon>
        <taxon>Gastropoda</taxon>
        <taxon>Patellogastropoda</taxon>
        <taxon>Patelloidea</taxon>
        <taxon>Patellidae</taxon>
        <taxon>Patella</taxon>
    </lineage>
</organism>
<feature type="compositionally biased region" description="Polar residues" evidence="11">
    <location>
        <begin position="30"/>
        <end position="39"/>
    </location>
</feature>
<evidence type="ECO:0000256" key="3">
    <source>
        <dbReference type="ARBA" id="ARBA00022723"/>
    </source>
</evidence>
<dbReference type="AlphaFoldDB" id="A0AAN8K5G8"/>
<dbReference type="SUPFAM" id="SSF144232">
    <property type="entry name" value="HIT/MYND zinc finger-like"/>
    <property type="match status" value="1"/>
</dbReference>
<dbReference type="InterPro" id="IPR014896">
    <property type="entry name" value="NHR2"/>
</dbReference>
<evidence type="ECO:0000256" key="11">
    <source>
        <dbReference type="SAM" id="MobiDB-lite"/>
    </source>
</evidence>
<evidence type="ECO:0000259" key="13">
    <source>
        <dbReference type="PROSITE" id="PS51119"/>
    </source>
</evidence>
<proteinExistence type="predicted"/>
<dbReference type="InterPro" id="IPR037249">
    <property type="entry name" value="TAFH/NHR1_dom_sf"/>
</dbReference>
<dbReference type="PROSITE" id="PS50865">
    <property type="entry name" value="ZF_MYND_2"/>
    <property type="match status" value="1"/>
</dbReference>
<dbReference type="Gene3D" id="6.10.140.2220">
    <property type="match status" value="1"/>
</dbReference>
<evidence type="ECO:0000256" key="2">
    <source>
        <dbReference type="ARBA" id="ARBA00022491"/>
    </source>
</evidence>
<feature type="coiled-coil region" evidence="10">
    <location>
        <begin position="385"/>
        <end position="431"/>
    </location>
</feature>
<dbReference type="FunFam" id="1.20.120.1110:FF:000001">
    <property type="entry name" value="RUNX1 translocation partner 1"/>
    <property type="match status" value="1"/>
</dbReference>
<feature type="compositionally biased region" description="Basic and acidic residues" evidence="11">
    <location>
        <begin position="204"/>
        <end position="232"/>
    </location>
</feature>
<evidence type="ECO:0000256" key="7">
    <source>
        <dbReference type="ARBA" id="ARBA00023163"/>
    </source>
</evidence>
<evidence type="ECO:0000256" key="9">
    <source>
        <dbReference type="PROSITE-ProRule" id="PRU00134"/>
    </source>
</evidence>
<dbReference type="GO" id="GO:0006351">
    <property type="term" value="P:DNA-templated transcription"/>
    <property type="evidence" value="ECO:0007669"/>
    <property type="project" value="InterPro"/>
</dbReference>
<dbReference type="PANTHER" id="PTHR10379">
    <property type="entry name" value="MTG8 ETO EIGHT TWENTY ONE PROTEIN"/>
    <property type="match status" value="1"/>
</dbReference>
<feature type="compositionally biased region" description="Polar residues" evidence="11">
    <location>
        <begin position="245"/>
        <end position="260"/>
    </location>
</feature>
<keyword evidence="5" id="KW-0862">Zinc</keyword>
<gene>
    <name evidence="14" type="ORF">SNE40_007871</name>
</gene>
<keyword evidence="8" id="KW-0539">Nucleus</keyword>
<keyword evidence="6" id="KW-0805">Transcription regulation</keyword>
<dbReference type="GO" id="GO:0003714">
    <property type="term" value="F:transcription corepressor activity"/>
    <property type="evidence" value="ECO:0007669"/>
    <property type="project" value="InterPro"/>
</dbReference>
<dbReference type="SMART" id="SM00549">
    <property type="entry name" value="TAFH"/>
    <property type="match status" value="1"/>
</dbReference>
<evidence type="ECO:0000256" key="5">
    <source>
        <dbReference type="ARBA" id="ARBA00022833"/>
    </source>
</evidence>
<evidence type="ECO:0000256" key="10">
    <source>
        <dbReference type="SAM" id="Coils"/>
    </source>
</evidence>
<evidence type="ECO:0000256" key="1">
    <source>
        <dbReference type="ARBA" id="ARBA00004123"/>
    </source>
</evidence>
<feature type="region of interest" description="Disordered" evidence="11">
    <location>
        <begin position="511"/>
        <end position="568"/>
    </location>
</feature>
<dbReference type="Pfam" id="PF07531">
    <property type="entry name" value="TAFH"/>
    <property type="match status" value="1"/>
</dbReference>
<feature type="region of interest" description="Disordered" evidence="11">
    <location>
        <begin position="23"/>
        <end position="73"/>
    </location>
</feature>
<dbReference type="Pfam" id="PF08788">
    <property type="entry name" value="NHR2"/>
    <property type="match status" value="1"/>
</dbReference>
<dbReference type="PRINTS" id="PR01875">
    <property type="entry name" value="ETOFAMILY"/>
</dbReference>
<feature type="domain" description="MYND-type" evidence="12">
    <location>
        <begin position="465"/>
        <end position="501"/>
    </location>
</feature>